<dbReference type="InterPro" id="IPR036390">
    <property type="entry name" value="WH_DNA-bd_sf"/>
</dbReference>
<proteinExistence type="predicted"/>
<protein>
    <recommendedName>
        <fullName evidence="4">Transcriptional regulator</fullName>
    </recommendedName>
</protein>
<organism evidence="3">
    <name type="scientific">Clostridioides difficile</name>
    <name type="common">Peptoclostridium difficile</name>
    <dbReference type="NCBI Taxonomy" id="1496"/>
    <lineage>
        <taxon>Bacteria</taxon>
        <taxon>Bacillati</taxon>
        <taxon>Bacillota</taxon>
        <taxon>Clostridia</taxon>
        <taxon>Peptostreptococcales</taxon>
        <taxon>Peptostreptococcaceae</taxon>
        <taxon>Clostridioides</taxon>
    </lineage>
</organism>
<evidence type="ECO:0000313" key="2">
    <source>
        <dbReference type="EMBL" id="CDS84438.1"/>
    </source>
</evidence>
<dbReference type="EMBL" id="LK932479">
    <property type="protein sequence ID" value="CDS83988.1"/>
    <property type="molecule type" value="Genomic_DNA"/>
</dbReference>
<reference evidence="3" key="1">
    <citation type="submission" date="2014-07" db="EMBL/GenBank/DDBJ databases">
        <authorList>
            <person name="Monot Marc"/>
        </authorList>
    </citation>
    <scope>NUCLEOTIDE SEQUENCE</scope>
    <source>
        <strain evidence="3">7032989</strain>
        <strain evidence="2">7032994</strain>
    </source>
</reference>
<dbReference type="AlphaFoldDB" id="A0A069AWM2"/>
<evidence type="ECO:0000313" key="1">
    <source>
        <dbReference type="EMBL" id="CDS83988.1"/>
    </source>
</evidence>
<evidence type="ECO:0000313" key="3">
    <source>
        <dbReference type="EMBL" id="CDT31324.1"/>
    </source>
</evidence>
<dbReference type="RefSeq" id="WP_021366261.1">
    <property type="nucleotide sequence ID" value="NZ_BBYB01000015.1"/>
</dbReference>
<evidence type="ECO:0008006" key="4">
    <source>
        <dbReference type="Google" id="ProtNLM"/>
    </source>
</evidence>
<gene>
    <name evidence="3" type="ORF">BN1095_430009</name>
    <name evidence="1" type="ORF">BN1096_290009</name>
    <name evidence="2" type="ORF">BN1097_290010</name>
</gene>
<dbReference type="EMBL" id="LK933105">
    <property type="protein sequence ID" value="CDT31324.1"/>
    <property type="molecule type" value="Genomic_DNA"/>
</dbReference>
<name>A0A069AWM2_CLODI</name>
<sequence>MKKKNSFDERFYQIATETGLSANTVYKVFNKIINSGKTEFTSKELATICGVSIRTMDRIILRLCDSGYCEVVSEQLMSKYGRPSRILRFKPFLLF</sequence>
<dbReference type="EMBL" id="LK932364">
    <property type="protein sequence ID" value="CDS84438.1"/>
    <property type="molecule type" value="Genomic_DNA"/>
</dbReference>
<accession>A0A069AWM2</accession>
<dbReference type="SUPFAM" id="SSF46785">
    <property type="entry name" value="Winged helix' DNA-binding domain"/>
    <property type="match status" value="1"/>
</dbReference>